<proteinExistence type="predicted"/>
<sequence length="52" mass="5846">MDVTIEFVLTNPENAEISEYEVAMHLRGVLMGTPLEFEDGSVWTVTEMNIAD</sequence>
<name>A0A239E1C2_9ACTN</name>
<reference evidence="1 2" key="1">
    <citation type="submission" date="2017-06" db="EMBL/GenBank/DDBJ databases">
        <authorList>
            <person name="Kim H.J."/>
            <person name="Triplett B.A."/>
        </authorList>
    </citation>
    <scope>NUCLEOTIDE SEQUENCE [LARGE SCALE GENOMIC DNA]</scope>
    <source>
        <strain evidence="1 2">CGMCC 4.2132</strain>
    </source>
</reference>
<keyword evidence="2" id="KW-1185">Reference proteome</keyword>
<dbReference type="RefSeq" id="WP_179281979.1">
    <property type="nucleotide sequence ID" value="NZ_FZOD01000008.1"/>
</dbReference>
<gene>
    <name evidence="1" type="ORF">SAMN05216276_1008164</name>
</gene>
<accession>A0A239E1C2</accession>
<dbReference type="Proteomes" id="UP000198282">
    <property type="component" value="Unassembled WGS sequence"/>
</dbReference>
<organism evidence="1 2">
    <name type="scientific">Streptosporangium subroseum</name>
    <dbReference type="NCBI Taxonomy" id="106412"/>
    <lineage>
        <taxon>Bacteria</taxon>
        <taxon>Bacillati</taxon>
        <taxon>Actinomycetota</taxon>
        <taxon>Actinomycetes</taxon>
        <taxon>Streptosporangiales</taxon>
        <taxon>Streptosporangiaceae</taxon>
        <taxon>Streptosporangium</taxon>
    </lineage>
</organism>
<evidence type="ECO:0000313" key="1">
    <source>
        <dbReference type="EMBL" id="SNS38161.1"/>
    </source>
</evidence>
<protein>
    <submittedName>
        <fullName evidence="1">Uncharacterized protein</fullName>
    </submittedName>
</protein>
<dbReference type="EMBL" id="FZOD01000008">
    <property type="protein sequence ID" value="SNS38161.1"/>
    <property type="molecule type" value="Genomic_DNA"/>
</dbReference>
<evidence type="ECO:0000313" key="2">
    <source>
        <dbReference type="Proteomes" id="UP000198282"/>
    </source>
</evidence>
<dbReference type="AlphaFoldDB" id="A0A239E1C2"/>